<name>A0A543NM58_9ACTN</name>
<accession>A0A543NM58</accession>
<dbReference type="EMBL" id="VFQC01000001">
    <property type="protein sequence ID" value="TQN32910.1"/>
    <property type="molecule type" value="Genomic_DNA"/>
</dbReference>
<feature type="compositionally biased region" description="Basic and acidic residues" evidence="1">
    <location>
        <begin position="1"/>
        <end position="12"/>
    </location>
</feature>
<feature type="compositionally biased region" description="Basic and acidic residues" evidence="1">
    <location>
        <begin position="24"/>
        <end position="34"/>
    </location>
</feature>
<reference evidence="2 3" key="1">
    <citation type="submission" date="2019-06" db="EMBL/GenBank/DDBJ databases">
        <title>Sequencing the genomes of 1000 actinobacteria strains.</title>
        <authorList>
            <person name="Klenk H.-P."/>
        </authorList>
    </citation>
    <scope>NUCLEOTIDE SEQUENCE [LARGE SCALE GENOMIC DNA]</scope>
    <source>
        <strain evidence="2 3">DSM 45015</strain>
    </source>
</reference>
<evidence type="ECO:0000313" key="2">
    <source>
        <dbReference type="EMBL" id="TQN32910.1"/>
    </source>
</evidence>
<feature type="region of interest" description="Disordered" evidence="1">
    <location>
        <begin position="1"/>
        <end position="40"/>
    </location>
</feature>
<dbReference type="AlphaFoldDB" id="A0A543NM58"/>
<sequence>MARPVVADHETVGPDDLGAGVADGRQHETEEGRPYVRASC</sequence>
<evidence type="ECO:0000256" key="1">
    <source>
        <dbReference type="SAM" id="MobiDB-lite"/>
    </source>
</evidence>
<comment type="caution">
    <text evidence="2">The sequence shown here is derived from an EMBL/GenBank/DDBJ whole genome shotgun (WGS) entry which is preliminary data.</text>
</comment>
<proteinExistence type="predicted"/>
<protein>
    <submittedName>
        <fullName evidence="2">Uncharacterized protein</fullName>
    </submittedName>
</protein>
<evidence type="ECO:0000313" key="3">
    <source>
        <dbReference type="Proteomes" id="UP000317422"/>
    </source>
</evidence>
<gene>
    <name evidence="2" type="ORF">FHX37_2898</name>
</gene>
<dbReference type="Proteomes" id="UP000317422">
    <property type="component" value="Unassembled WGS sequence"/>
</dbReference>
<organism evidence="2 3">
    <name type="scientific">Haloactinospora alba</name>
    <dbReference type="NCBI Taxonomy" id="405555"/>
    <lineage>
        <taxon>Bacteria</taxon>
        <taxon>Bacillati</taxon>
        <taxon>Actinomycetota</taxon>
        <taxon>Actinomycetes</taxon>
        <taxon>Streptosporangiales</taxon>
        <taxon>Nocardiopsidaceae</taxon>
        <taxon>Haloactinospora</taxon>
    </lineage>
</organism>
<keyword evidence="3" id="KW-1185">Reference proteome</keyword>